<accession>A0A1V9HCX4</accession>
<reference evidence="1 2" key="2">
    <citation type="journal article" date="2017" name="Plant Pathol.">
        <title>Pathogenicity and virulence gene content of Xanthomonas strains infecting Araceae, formerly known as Xanthomonas axonopodis pv. dieffenbachiae.</title>
        <authorList>
            <person name="Constantin E.C."/>
            <person name="Haegeman A."/>
            <person name="Van Vaerenbergh J."/>
            <person name="Baeyen S."/>
            <person name="Van Malderghem C."/>
            <person name="Maes M."/>
            <person name="Cottyn B."/>
        </authorList>
    </citation>
    <scope>NUCLEOTIDE SEQUENCE [LARGE SCALE GENOMIC DNA]</scope>
    <source>
        <strain evidence="1 2">LMG 25940</strain>
    </source>
</reference>
<protein>
    <submittedName>
        <fullName evidence="1">Uncharacterized protein</fullName>
    </submittedName>
</protein>
<reference evidence="1 2" key="1">
    <citation type="journal article" date="2016" name="Plant Pathol.">
        <title>Genetic characterization of strains named as Xanthomonas axonopodis pv. dieffenbachiae leads to a taxonomic revision of the X. axonopodis species complex.</title>
        <authorList>
            <person name="Constantin E.C."/>
            <person name="Cleenwerck I."/>
            <person name="Maes M."/>
            <person name="Baeyen S."/>
            <person name="Van Malderghem C."/>
            <person name="De Vos P."/>
            <person name="Cottyn B."/>
        </authorList>
    </citation>
    <scope>NUCLEOTIDE SEQUENCE [LARGE SCALE GENOMIC DNA]</scope>
    <source>
        <strain evidence="1 2">LMG 25940</strain>
    </source>
</reference>
<comment type="caution">
    <text evidence="1">The sequence shown here is derived from an EMBL/GenBank/DDBJ whole genome shotgun (WGS) entry which is preliminary data.</text>
</comment>
<sequence length="55" mass="5971">MENFELMENSRPVAQRFAREMTQEEVSAVSCGGAGDTLIIIIVEAVDTETIVIVG</sequence>
<dbReference type="RefSeq" id="WP_017156254.1">
    <property type="nucleotide sequence ID" value="NZ_CP041380.1"/>
</dbReference>
<evidence type="ECO:0000313" key="2">
    <source>
        <dbReference type="Proteomes" id="UP000050546"/>
    </source>
</evidence>
<evidence type="ECO:0000313" key="1">
    <source>
        <dbReference type="EMBL" id="OQP80733.1"/>
    </source>
</evidence>
<dbReference type="Proteomes" id="UP000050546">
    <property type="component" value="Unassembled WGS sequence"/>
</dbReference>
<organism evidence="1 2">
    <name type="scientific">Xanthomonas phaseoli pv. dieffenbachiae</name>
    <dbReference type="NCBI Taxonomy" id="92828"/>
    <lineage>
        <taxon>Bacteria</taxon>
        <taxon>Pseudomonadati</taxon>
        <taxon>Pseudomonadota</taxon>
        <taxon>Gammaproteobacteria</taxon>
        <taxon>Lysobacterales</taxon>
        <taxon>Lysobacteraceae</taxon>
        <taxon>Xanthomonas</taxon>
    </lineage>
</organism>
<dbReference type="EMBL" id="JPYI02000036">
    <property type="protein sequence ID" value="OQP80733.1"/>
    <property type="molecule type" value="Genomic_DNA"/>
</dbReference>
<dbReference type="GeneID" id="95586445"/>
<proteinExistence type="predicted"/>
<gene>
    <name evidence="1" type="ORF">IM53_006635</name>
</gene>
<dbReference type="AlphaFoldDB" id="A0A1V9HCX4"/>
<name>A0A1V9HCX4_9XANT</name>
<dbReference type="STRING" id="1437877.GCA_001564415_00549"/>